<protein>
    <submittedName>
        <fullName evidence="6">Acetyl-coenzyme A synthetase</fullName>
        <ecNumber evidence="6">6.2.1.1</ecNumber>
    </submittedName>
</protein>
<dbReference type="PANTHER" id="PTHR43605">
    <property type="entry name" value="ACYL-COENZYME A SYNTHETASE"/>
    <property type="match status" value="1"/>
</dbReference>
<evidence type="ECO:0000256" key="3">
    <source>
        <dbReference type="ARBA" id="ARBA00022741"/>
    </source>
</evidence>
<reference evidence="6 7" key="1">
    <citation type="submission" date="2019-09" db="EMBL/GenBank/DDBJ databases">
        <authorList>
            <person name="Chandra G."/>
            <person name="Truman W A."/>
        </authorList>
    </citation>
    <scope>NUCLEOTIDE SEQUENCE [LARGE SCALE GENOMIC DNA]</scope>
    <source>
        <strain evidence="6">PS900</strain>
    </source>
</reference>
<evidence type="ECO:0000259" key="5">
    <source>
        <dbReference type="Pfam" id="PF00501"/>
    </source>
</evidence>
<dbReference type="InterPro" id="IPR000873">
    <property type="entry name" value="AMP-dep_synth/lig_dom"/>
</dbReference>
<dbReference type="GO" id="GO:0006637">
    <property type="term" value="P:acyl-CoA metabolic process"/>
    <property type="evidence" value="ECO:0007669"/>
    <property type="project" value="TreeGrafter"/>
</dbReference>
<name>A0A8H2NW05_PSEFL</name>
<evidence type="ECO:0000256" key="4">
    <source>
        <dbReference type="ARBA" id="ARBA00022840"/>
    </source>
</evidence>
<evidence type="ECO:0000256" key="1">
    <source>
        <dbReference type="ARBA" id="ARBA00006432"/>
    </source>
</evidence>
<evidence type="ECO:0000313" key="6">
    <source>
        <dbReference type="EMBL" id="VVP42389.1"/>
    </source>
</evidence>
<dbReference type="GO" id="GO:0004321">
    <property type="term" value="F:fatty-acyl-CoA synthase activity"/>
    <property type="evidence" value="ECO:0007669"/>
    <property type="project" value="TreeGrafter"/>
</dbReference>
<evidence type="ECO:0000256" key="2">
    <source>
        <dbReference type="ARBA" id="ARBA00022598"/>
    </source>
</evidence>
<dbReference type="InterPro" id="IPR051087">
    <property type="entry name" value="Mitochondrial_ACSM"/>
</dbReference>
<dbReference type="AlphaFoldDB" id="A0A8H2NW05"/>
<dbReference type="EC" id="6.2.1.1" evidence="6"/>
<dbReference type="GO" id="GO:0006633">
    <property type="term" value="P:fatty acid biosynthetic process"/>
    <property type="evidence" value="ECO:0007669"/>
    <property type="project" value="TreeGrafter"/>
</dbReference>
<dbReference type="GO" id="GO:0003987">
    <property type="term" value="F:acetate-CoA ligase activity"/>
    <property type="evidence" value="ECO:0007669"/>
    <property type="project" value="UniProtKB-EC"/>
</dbReference>
<keyword evidence="4" id="KW-0067">ATP-binding</keyword>
<dbReference type="Pfam" id="PF00501">
    <property type="entry name" value="AMP-binding"/>
    <property type="match status" value="1"/>
</dbReference>
<dbReference type="PANTHER" id="PTHR43605:SF10">
    <property type="entry name" value="ACYL-COA SYNTHETASE MEDIUM CHAIN FAMILY MEMBER 3"/>
    <property type="match status" value="1"/>
</dbReference>
<dbReference type="InterPro" id="IPR042099">
    <property type="entry name" value="ANL_N_sf"/>
</dbReference>
<dbReference type="InterPro" id="IPR045851">
    <property type="entry name" value="AMP-bd_C_sf"/>
</dbReference>
<dbReference type="SUPFAM" id="SSF56801">
    <property type="entry name" value="Acetyl-CoA synthetase-like"/>
    <property type="match status" value="1"/>
</dbReference>
<dbReference type="GO" id="GO:0015645">
    <property type="term" value="F:fatty acid ligase activity"/>
    <property type="evidence" value="ECO:0007669"/>
    <property type="project" value="TreeGrafter"/>
</dbReference>
<dbReference type="EMBL" id="CABVIE010000019">
    <property type="protein sequence ID" value="VVP42389.1"/>
    <property type="molecule type" value="Genomic_DNA"/>
</dbReference>
<feature type="domain" description="AMP-dependent synthetase/ligase" evidence="5">
    <location>
        <begin position="22"/>
        <end position="107"/>
    </location>
</feature>
<gene>
    <name evidence="6" type="primary">acsA_7</name>
    <name evidence="6" type="ORF">PS900_04938</name>
</gene>
<dbReference type="Gene3D" id="3.40.50.12780">
    <property type="entry name" value="N-terminal domain of ligase-like"/>
    <property type="match status" value="1"/>
</dbReference>
<dbReference type="Gene3D" id="3.30.300.30">
    <property type="match status" value="1"/>
</dbReference>
<dbReference type="Proteomes" id="UP000325723">
    <property type="component" value="Unassembled WGS sequence"/>
</dbReference>
<keyword evidence="3" id="KW-0547">Nucleotide-binding</keyword>
<proteinExistence type="inferred from homology"/>
<comment type="caution">
    <text evidence="6">The sequence shown here is derived from an EMBL/GenBank/DDBJ whole genome shotgun (WGS) entry which is preliminary data.</text>
</comment>
<evidence type="ECO:0000313" key="7">
    <source>
        <dbReference type="Proteomes" id="UP000325723"/>
    </source>
</evidence>
<keyword evidence="2 6" id="KW-0436">Ligase</keyword>
<sequence length="193" mass="21118">MRNYATALAGYNYQQVEATLRSRVVSSAGEPLNPEVVRWFASELDVTIHDHYEQTETGKVLCNHHALNHSVHMGAAGFTSPGHSIVVLDEEHSELPAGQPGILAVDWEQSPMCWFKGYHVFVTKAFVGKYCLSGNTVELSSDGSISFVSRSDDVITTSGYRVEPFDVESALIEHPAVLEAAVIGNPIRSALSW</sequence>
<comment type="similarity">
    <text evidence="1">Belongs to the ATP-dependent AMP-binding enzyme family.</text>
</comment>
<dbReference type="GO" id="GO:0005524">
    <property type="term" value="F:ATP binding"/>
    <property type="evidence" value="ECO:0007669"/>
    <property type="project" value="UniProtKB-KW"/>
</dbReference>
<accession>A0A8H2NW05</accession>
<organism evidence="6 7">
    <name type="scientific">Pseudomonas fluorescens</name>
    <dbReference type="NCBI Taxonomy" id="294"/>
    <lineage>
        <taxon>Bacteria</taxon>
        <taxon>Pseudomonadati</taxon>
        <taxon>Pseudomonadota</taxon>
        <taxon>Gammaproteobacteria</taxon>
        <taxon>Pseudomonadales</taxon>
        <taxon>Pseudomonadaceae</taxon>
        <taxon>Pseudomonas</taxon>
    </lineage>
</organism>